<organism evidence="1 2">
    <name type="scientific">Aphis craccivora</name>
    <name type="common">Cowpea aphid</name>
    <dbReference type="NCBI Taxonomy" id="307492"/>
    <lineage>
        <taxon>Eukaryota</taxon>
        <taxon>Metazoa</taxon>
        <taxon>Ecdysozoa</taxon>
        <taxon>Arthropoda</taxon>
        <taxon>Hexapoda</taxon>
        <taxon>Insecta</taxon>
        <taxon>Pterygota</taxon>
        <taxon>Neoptera</taxon>
        <taxon>Paraneoptera</taxon>
        <taxon>Hemiptera</taxon>
        <taxon>Sternorrhyncha</taxon>
        <taxon>Aphidomorpha</taxon>
        <taxon>Aphidoidea</taxon>
        <taxon>Aphididae</taxon>
        <taxon>Aphidini</taxon>
        <taxon>Aphis</taxon>
        <taxon>Aphis</taxon>
    </lineage>
</organism>
<name>A0A6G0VQL3_APHCR</name>
<evidence type="ECO:0000313" key="1">
    <source>
        <dbReference type="EMBL" id="KAF0706114.1"/>
    </source>
</evidence>
<reference evidence="1 2" key="1">
    <citation type="submission" date="2019-08" db="EMBL/GenBank/DDBJ databases">
        <title>Whole genome of Aphis craccivora.</title>
        <authorList>
            <person name="Voronova N.V."/>
            <person name="Shulinski R.S."/>
            <person name="Bandarenka Y.V."/>
            <person name="Zhorov D.G."/>
            <person name="Warner D."/>
        </authorList>
    </citation>
    <scope>NUCLEOTIDE SEQUENCE [LARGE SCALE GENOMIC DNA]</scope>
    <source>
        <strain evidence="1">180601</strain>
        <tissue evidence="1">Whole Body</tissue>
    </source>
</reference>
<comment type="caution">
    <text evidence="1">The sequence shown here is derived from an EMBL/GenBank/DDBJ whole genome shotgun (WGS) entry which is preliminary data.</text>
</comment>
<proteinExistence type="predicted"/>
<dbReference type="OrthoDB" id="10034606at2759"/>
<accession>A0A6G0VQL3</accession>
<dbReference type="Proteomes" id="UP000478052">
    <property type="component" value="Unassembled WGS sequence"/>
</dbReference>
<protein>
    <submittedName>
        <fullName evidence="1">MULE domain-containing protein</fullName>
    </submittedName>
</protein>
<keyword evidence="2" id="KW-1185">Reference proteome</keyword>
<dbReference type="EMBL" id="VUJU01013030">
    <property type="protein sequence ID" value="KAF0706114.1"/>
    <property type="molecule type" value="Genomic_DNA"/>
</dbReference>
<gene>
    <name evidence="1" type="ORF">FWK35_00039380</name>
</gene>
<dbReference type="AlphaFoldDB" id="A0A6G0VQL3"/>
<evidence type="ECO:0000313" key="2">
    <source>
        <dbReference type="Proteomes" id="UP000478052"/>
    </source>
</evidence>
<sequence>MLNAHVALNTEYLPSYLCFPIEKIKPASFDIFQPPTHPPIFCLGHLSQKTTVAPPLYPPIFPPSTWNVHETTLNNKDRTNNRTEGWNHRFSKLVGHNHPTIWTLIYKIRLEVASDETKLAQNNIGGCEPKKKKTHYL</sequence>